<dbReference type="InterPro" id="IPR036689">
    <property type="entry name" value="ESAT-6-like_sf"/>
</dbReference>
<evidence type="ECO:0008006" key="4">
    <source>
        <dbReference type="Google" id="ProtNLM"/>
    </source>
</evidence>
<proteinExistence type="predicted"/>
<comment type="caution">
    <text evidence="2">The sequence shown here is derived from an EMBL/GenBank/DDBJ whole genome shotgun (WGS) entry which is preliminary data.</text>
</comment>
<feature type="compositionally biased region" description="Basic and acidic residues" evidence="1">
    <location>
        <begin position="1"/>
        <end position="12"/>
    </location>
</feature>
<dbReference type="Proteomes" id="UP000245590">
    <property type="component" value="Unassembled WGS sequence"/>
</dbReference>
<reference evidence="2 3" key="1">
    <citation type="submission" date="2018-05" db="EMBL/GenBank/DDBJ databases">
        <title>Brachybacterium sp. M1HQ-2T, whole genome shotgun sequence.</title>
        <authorList>
            <person name="Tuo L."/>
        </authorList>
    </citation>
    <scope>NUCLEOTIDE SEQUENCE [LARGE SCALE GENOMIC DNA]</scope>
    <source>
        <strain evidence="2 3">M1HQ-2</strain>
    </source>
</reference>
<dbReference type="AlphaFoldDB" id="A0A2U2RGP9"/>
<dbReference type="InterPro" id="IPR010310">
    <property type="entry name" value="T7SS_ESAT-6-like"/>
</dbReference>
<gene>
    <name evidence="2" type="ORF">DEO23_15485</name>
</gene>
<evidence type="ECO:0000313" key="2">
    <source>
        <dbReference type="EMBL" id="PWH05030.1"/>
    </source>
</evidence>
<dbReference type="SUPFAM" id="SSF140453">
    <property type="entry name" value="EsxAB dimer-like"/>
    <property type="match status" value="1"/>
</dbReference>
<name>A0A2U2RGP9_9MICO</name>
<dbReference type="OrthoDB" id="5244663at2"/>
<organism evidence="2 3">
    <name type="scientific">Brachybacterium endophyticum</name>
    <dbReference type="NCBI Taxonomy" id="2182385"/>
    <lineage>
        <taxon>Bacteria</taxon>
        <taxon>Bacillati</taxon>
        <taxon>Actinomycetota</taxon>
        <taxon>Actinomycetes</taxon>
        <taxon>Micrococcales</taxon>
        <taxon>Dermabacteraceae</taxon>
        <taxon>Brachybacterium</taxon>
    </lineage>
</organism>
<feature type="region of interest" description="Disordered" evidence="1">
    <location>
        <begin position="71"/>
        <end position="90"/>
    </location>
</feature>
<dbReference type="RefSeq" id="WP_109276933.1">
    <property type="nucleotide sequence ID" value="NZ_QFKX01000008.1"/>
</dbReference>
<accession>A0A2U2RGP9</accession>
<dbReference type="Pfam" id="PF06013">
    <property type="entry name" value="WXG100"/>
    <property type="match status" value="1"/>
</dbReference>
<keyword evidence="3" id="KW-1185">Reference proteome</keyword>
<dbReference type="Gene3D" id="1.10.287.1060">
    <property type="entry name" value="ESAT-6-like"/>
    <property type="match status" value="1"/>
</dbReference>
<sequence length="90" mass="9917">MSFKGMDPDQGRDTAQAVKDAGDKIRDAFKDLDGTVQGVEWEGPDADKFKEDWSSFTSQSLDSLVEAFQTHGKDLENQADQQDDTSNSNA</sequence>
<feature type="region of interest" description="Disordered" evidence="1">
    <location>
        <begin position="1"/>
        <end position="22"/>
    </location>
</feature>
<dbReference type="EMBL" id="QFKX01000008">
    <property type="protein sequence ID" value="PWH05030.1"/>
    <property type="molecule type" value="Genomic_DNA"/>
</dbReference>
<feature type="compositionally biased region" description="Polar residues" evidence="1">
    <location>
        <begin position="78"/>
        <end position="90"/>
    </location>
</feature>
<evidence type="ECO:0000313" key="3">
    <source>
        <dbReference type="Proteomes" id="UP000245590"/>
    </source>
</evidence>
<evidence type="ECO:0000256" key="1">
    <source>
        <dbReference type="SAM" id="MobiDB-lite"/>
    </source>
</evidence>
<protein>
    <recommendedName>
        <fullName evidence="4">WXG100 family type VII secretion target</fullName>
    </recommendedName>
</protein>